<keyword evidence="4" id="KW-0119">Carbohydrate metabolism</keyword>
<evidence type="ECO:0000256" key="4">
    <source>
        <dbReference type="ARBA" id="ARBA00023277"/>
    </source>
</evidence>
<dbReference type="InterPro" id="IPR017853">
    <property type="entry name" value="GH"/>
</dbReference>
<dbReference type="GO" id="GO:0004553">
    <property type="term" value="F:hydrolase activity, hydrolyzing O-glycosyl compounds"/>
    <property type="evidence" value="ECO:0007669"/>
    <property type="project" value="InterPro"/>
</dbReference>
<comment type="similarity">
    <text evidence="1 7">Belongs to the glycosyl hydrolase 5 (cellulase A) family.</text>
</comment>
<evidence type="ECO:0000256" key="1">
    <source>
        <dbReference type="ARBA" id="ARBA00005641"/>
    </source>
</evidence>
<dbReference type="Gene3D" id="3.20.20.80">
    <property type="entry name" value="Glycosidases"/>
    <property type="match status" value="1"/>
</dbReference>
<name>A0A914VTA2_9BILA</name>
<dbReference type="Proteomes" id="UP000887566">
    <property type="component" value="Unplaced"/>
</dbReference>
<accession>A0A914VTA2</accession>
<sequence length="445" mass="50133">MFPLTVAIFSLFSYAVVAEDCLTALNWSTGKGRILLNGQPFVLKGVNYFGFETETFAPHGLWSKSLDGLLDFVRNNNFNAIRLPFSMEMALKNPAHPNVNCQANPRICKLNALDLMGAFIDSCAARGILVMLDSHRLSQGGGITELWYDKGYYTEARVLEAWDIILNRFGSKWNVFAIDLKNEPHGAASWGWKKQDTDWNWAAERFIKLFKNTRHFKHIGARHGNFKGLFFVEGVQANAASPNKNSPTHFWGENLEGVTWNPVKTGNRNLDARIVYSPHVYGPDVFNQAYFKVGNFPANMPDIWNMHFGFAKDRTGHPVVLGEWGGHYRPGSPDEKWQNALADWLHKKCMTDQFYWCLNPNSGDTGGLLNDDWSTANTRKLNLLTRVVPHPTKVKRTNGQICVTHGRYLNSDCHKADQTTISSDSTASQEQYASDGHLESGVKPE</sequence>
<dbReference type="SUPFAM" id="SSF51445">
    <property type="entry name" value="(Trans)glycosidases"/>
    <property type="match status" value="1"/>
</dbReference>
<proteinExistence type="inferred from homology"/>
<evidence type="ECO:0000259" key="10">
    <source>
        <dbReference type="Pfam" id="PF00150"/>
    </source>
</evidence>
<evidence type="ECO:0000256" key="6">
    <source>
        <dbReference type="ARBA" id="ARBA00023326"/>
    </source>
</evidence>
<feature type="region of interest" description="Disordered" evidence="8">
    <location>
        <begin position="420"/>
        <end position="445"/>
    </location>
</feature>
<dbReference type="WBParaSite" id="PSAMB.scaffold2454size23148.g17836.t1">
    <property type="protein sequence ID" value="PSAMB.scaffold2454size23148.g17836.t1"/>
    <property type="gene ID" value="PSAMB.scaffold2454size23148.g17836"/>
</dbReference>
<dbReference type="InterPro" id="IPR001547">
    <property type="entry name" value="Glyco_hydro_5"/>
</dbReference>
<evidence type="ECO:0000256" key="3">
    <source>
        <dbReference type="ARBA" id="ARBA00023001"/>
    </source>
</evidence>
<keyword evidence="2 7" id="KW-0378">Hydrolase</keyword>
<keyword evidence="3" id="KW-0136">Cellulose degradation</keyword>
<keyword evidence="11" id="KW-1185">Reference proteome</keyword>
<feature type="compositionally biased region" description="Basic and acidic residues" evidence="8">
    <location>
        <begin position="436"/>
        <end position="445"/>
    </location>
</feature>
<evidence type="ECO:0000256" key="9">
    <source>
        <dbReference type="SAM" id="SignalP"/>
    </source>
</evidence>
<dbReference type="Pfam" id="PF00150">
    <property type="entry name" value="Cellulase"/>
    <property type="match status" value="1"/>
</dbReference>
<dbReference type="GO" id="GO:0030245">
    <property type="term" value="P:cellulose catabolic process"/>
    <property type="evidence" value="ECO:0007669"/>
    <property type="project" value="UniProtKB-KW"/>
</dbReference>
<organism evidence="11 12">
    <name type="scientific">Plectus sambesii</name>
    <dbReference type="NCBI Taxonomy" id="2011161"/>
    <lineage>
        <taxon>Eukaryota</taxon>
        <taxon>Metazoa</taxon>
        <taxon>Ecdysozoa</taxon>
        <taxon>Nematoda</taxon>
        <taxon>Chromadorea</taxon>
        <taxon>Plectida</taxon>
        <taxon>Plectina</taxon>
        <taxon>Plectoidea</taxon>
        <taxon>Plectidae</taxon>
        <taxon>Plectus</taxon>
    </lineage>
</organism>
<protein>
    <submittedName>
        <fullName evidence="12">Glycoside hydrolase family 5 domain-containing protein</fullName>
    </submittedName>
</protein>
<evidence type="ECO:0000256" key="8">
    <source>
        <dbReference type="SAM" id="MobiDB-lite"/>
    </source>
</evidence>
<feature type="domain" description="Glycoside hydrolase family 5" evidence="10">
    <location>
        <begin position="45"/>
        <end position="362"/>
    </location>
</feature>
<feature type="signal peptide" evidence="9">
    <location>
        <begin position="1"/>
        <end position="18"/>
    </location>
</feature>
<evidence type="ECO:0000256" key="2">
    <source>
        <dbReference type="ARBA" id="ARBA00022801"/>
    </source>
</evidence>
<dbReference type="PANTHER" id="PTHR35923:SF2">
    <property type="entry name" value="ENDOGLUCANASE"/>
    <property type="match status" value="1"/>
</dbReference>
<reference evidence="12" key="1">
    <citation type="submission" date="2022-11" db="UniProtKB">
        <authorList>
            <consortium name="WormBaseParasite"/>
        </authorList>
    </citation>
    <scope>IDENTIFICATION</scope>
</reference>
<evidence type="ECO:0000313" key="12">
    <source>
        <dbReference type="WBParaSite" id="PSAMB.scaffold2454size23148.g17836.t1"/>
    </source>
</evidence>
<keyword evidence="9" id="KW-0732">Signal</keyword>
<keyword evidence="6" id="KW-0624">Polysaccharide degradation</keyword>
<evidence type="ECO:0000256" key="7">
    <source>
        <dbReference type="RuleBase" id="RU361153"/>
    </source>
</evidence>
<feature type="compositionally biased region" description="Polar residues" evidence="8">
    <location>
        <begin position="420"/>
        <end position="432"/>
    </location>
</feature>
<dbReference type="PANTHER" id="PTHR35923">
    <property type="entry name" value="MAJOR EXTRACELLULAR ENDOGLUCANASE"/>
    <property type="match status" value="1"/>
</dbReference>
<evidence type="ECO:0000256" key="5">
    <source>
        <dbReference type="ARBA" id="ARBA00023295"/>
    </source>
</evidence>
<dbReference type="AlphaFoldDB" id="A0A914VTA2"/>
<keyword evidence="5 7" id="KW-0326">Glycosidase</keyword>
<feature type="chain" id="PRO_5037664284" evidence="9">
    <location>
        <begin position="19"/>
        <end position="445"/>
    </location>
</feature>
<evidence type="ECO:0000313" key="11">
    <source>
        <dbReference type="Proteomes" id="UP000887566"/>
    </source>
</evidence>